<dbReference type="EMBL" id="LR899009">
    <property type="protein sequence ID" value="CAD7078446.1"/>
    <property type="molecule type" value="Genomic_DNA"/>
</dbReference>
<evidence type="ECO:0000313" key="2">
    <source>
        <dbReference type="EMBL" id="CAD7078446.1"/>
    </source>
</evidence>
<gene>
    <name evidence="2" type="ORF">HERILL_LOCUS1714</name>
</gene>
<dbReference type="Pfam" id="PF13358">
    <property type="entry name" value="DDE_3"/>
    <property type="match status" value="1"/>
</dbReference>
<proteinExistence type="predicted"/>
<evidence type="ECO:0000313" key="3">
    <source>
        <dbReference type="Proteomes" id="UP000594454"/>
    </source>
</evidence>
<reference evidence="2 3" key="1">
    <citation type="submission" date="2020-11" db="EMBL/GenBank/DDBJ databases">
        <authorList>
            <person name="Wallbank WR R."/>
            <person name="Pardo Diaz C."/>
            <person name="Kozak K."/>
            <person name="Martin S."/>
            <person name="Jiggins C."/>
            <person name="Moest M."/>
            <person name="Warren A I."/>
            <person name="Generalovic N T."/>
            <person name="Byers J.R.P. K."/>
            <person name="Montejo-Kovacevich G."/>
            <person name="Yen C E."/>
        </authorList>
    </citation>
    <scope>NUCLEOTIDE SEQUENCE [LARGE SCALE GENOMIC DNA]</scope>
</reference>
<accession>A0A7R8UCW8</accession>
<dbReference type="Proteomes" id="UP000594454">
    <property type="component" value="Chromosome 1"/>
</dbReference>
<sequence length="136" mass="16114">MDKEYYLDILKTELVQSATKFGFIDPSNRNKLNFKLYQDNDPKHKSYLCRSWALYNCAKVIDTPAYSPDLNPIENLWAHLKNRVARRSPKSKEQLKAFIQEEWENIPNEYDVKKLISSMKRRLQAVLDAKGFHTKY</sequence>
<protein>
    <recommendedName>
        <fullName evidence="1">Tc1-like transposase DDE domain-containing protein</fullName>
    </recommendedName>
</protein>
<feature type="domain" description="Tc1-like transposase DDE" evidence="1">
    <location>
        <begin position="33"/>
        <end position="96"/>
    </location>
</feature>
<dbReference type="InterPro" id="IPR038717">
    <property type="entry name" value="Tc1-like_DDE_dom"/>
</dbReference>
<dbReference type="GO" id="GO:0003676">
    <property type="term" value="F:nucleic acid binding"/>
    <property type="evidence" value="ECO:0007669"/>
    <property type="project" value="InterPro"/>
</dbReference>
<organism evidence="2 3">
    <name type="scientific">Hermetia illucens</name>
    <name type="common">Black soldier fly</name>
    <dbReference type="NCBI Taxonomy" id="343691"/>
    <lineage>
        <taxon>Eukaryota</taxon>
        <taxon>Metazoa</taxon>
        <taxon>Ecdysozoa</taxon>
        <taxon>Arthropoda</taxon>
        <taxon>Hexapoda</taxon>
        <taxon>Insecta</taxon>
        <taxon>Pterygota</taxon>
        <taxon>Neoptera</taxon>
        <taxon>Endopterygota</taxon>
        <taxon>Diptera</taxon>
        <taxon>Brachycera</taxon>
        <taxon>Stratiomyomorpha</taxon>
        <taxon>Stratiomyidae</taxon>
        <taxon>Hermetiinae</taxon>
        <taxon>Hermetia</taxon>
    </lineage>
</organism>
<dbReference type="Gene3D" id="3.30.420.10">
    <property type="entry name" value="Ribonuclease H-like superfamily/Ribonuclease H"/>
    <property type="match status" value="1"/>
</dbReference>
<evidence type="ECO:0000259" key="1">
    <source>
        <dbReference type="Pfam" id="PF13358"/>
    </source>
</evidence>
<dbReference type="InterPro" id="IPR036397">
    <property type="entry name" value="RNaseH_sf"/>
</dbReference>
<dbReference type="InParanoid" id="A0A7R8UCW8"/>
<name>A0A7R8UCW8_HERIL</name>
<dbReference type="OrthoDB" id="4843387at2759"/>
<keyword evidence="3" id="KW-1185">Reference proteome</keyword>
<dbReference type="AlphaFoldDB" id="A0A7R8UCW8"/>